<evidence type="ECO:0000313" key="3">
    <source>
        <dbReference type="EMBL" id="GIE19978.1"/>
    </source>
</evidence>
<feature type="compositionally biased region" description="Pro residues" evidence="1">
    <location>
        <begin position="265"/>
        <end position="286"/>
    </location>
</feature>
<keyword evidence="2" id="KW-0812">Transmembrane</keyword>
<keyword evidence="2" id="KW-1133">Transmembrane helix</keyword>
<feature type="compositionally biased region" description="Gly residues" evidence="1">
    <location>
        <begin position="202"/>
        <end position="211"/>
    </location>
</feature>
<feature type="transmembrane region" description="Helical" evidence="2">
    <location>
        <begin position="20"/>
        <end position="41"/>
    </location>
</feature>
<feature type="transmembrane region" description="Helical" evidence="2">
    <location>
        <begin position="150"/>
        <end position="175"/>
    </location>
</feature>
<dbReference type="Proteomes" id="UP000603200">
    <property type="component" value="Unassembled WGS sequence"/>
</dbReference>
<evidence type="ECO:0000313" key="4">
    <source>
        <dbReference type="Proteomes" id="UP000603200"/>
    </source>
</evidence>
<proteinExistence type="predicted"/>
<feature type="transmembrane region" description="Helical" evidence="2">
    <location>
        <begin position="100"/>
        <end position="124"/>
    </location>
</feature>
<evidence type="ECO:0000256" key="2">
    <source>
        <dbReference type="SAM" id="Phobius"/>
    </source>
</evidence>
<evidence type="ECO:0000256" key="1">
    <source>
        <dbReference type="SAM" id="MobiDB-lite"/>
    </source>
</evidence>
<feature type="transmembrane region" description="Helical" evidence="2">
    <location>
        <begin position="61"/>
        <end position="88"/>
    </location>
</feature>
<sequence length="297" mass="30222">MQPAAPAPTARPTVVTVSSYLLYVTAAGSLIGAILALSMVSRTSDVYNDLYASTPEGSAGATAAVAIEVVSVAINILVAAGLVILAIFNNRARRGSRITTWVIGGIFLCCNGFGLAATSVAGSLDLETDTTSGPTQQQVQDSLEAALPSWYSPVTMTLAVIGIVALLGAVILLMLPAANAYFRKPQMAWDPSVPYPTYPGQPGFGQPGYGQPGSVPPPPGYGPPGYSQPGYPQPGYPSPQSGQQPPPVSGGQPHTGSLPATDPWGQPPASPPPSSGPPSSPPPSPPGEHRPPTDPAP</sequence>
<feature type="region of interest" description="Disordered" evidence="1">
    <location>
        <begin position="199"/>
        <end position="297"/>
    </location>
</feature>
<organism evidence="3 4">
    <name type="scientific">Winogradskya humida</name>
    <dbReference type="NCBI Taxonomy" id="113566"/>
    <lineage>
        <taxon>Bacteria</taxon>
        <taxon>Bacillati</taxon>
        <taxon>Actinomycetota</taxon>
        <taxon>Actinomycetes</taxon>
        <taxon>Micromonosporales</taxon>
        <taxon>Micromonosporaceae</taxon>
        <taxon>Winogradskya</taxon>
    </lineage>
</organism>
<gene>
    <name evidence="3" type="ORF">Ahu01nite_030800</name>
</gene>
<accession>A0ABQ3ZN57</accession>
<feature type="compositionally biased region" description="Basic and acidic residues" evidence="1">
    <location>
        <begin position="287"/>
        <end position="297"/>
    </location>
</feature>
<dbReference type="EMBL" id="BOMN01000036">
    <property type="protein sequence ID" value="GIE19978.1"/>
    <property type="molecule type" value="Genomic_DNA"/>
</dbReference>
<keyword evidence="4" id="KW-1185">Reference proteome</keyword>
<comment type="caution">
    <text evidence="3">The sequence shown here is derived from an EMBL/GenBank/DDBJ whole genome shotgun (WGS) entry which is preliminary data.</text>
</comment>
<protein>
    <submittedName>
        <fullName evidence="3">Uncharacterized protein</fullName>
    </submittedName>
</protein>
<reference evidence="3 4" key="1">
    <citation type="submission" date="2021-01" db="EMBL/GenBank/DDBJ databases">
        <title>Whole genome shotgun sequence of Actinoplanes humidus NBRC 14915.</title>
        <authorList>
            <person name="Komaki H."/>
            <person name="Tamura T."/>
        </authorList>
    </citation>
    <scope>NUCLEOTIDE SEQUENCE [LARGE SCALE GENOMIC DNA]</scope>
    <source>
        <strain evidence="3 4">NBRC 14915</strain>
    </source>
</reference>
<keyword evidence="2" id="KW-0472">Membrane</keyword>
<name>A0ABQ3ZN57_9ACTN</name>
<dbReference type="RefSeq" id="WP_203837180.1">
    <property type="nucleotide sequence ID" value="NZ_BAAATV010000007.1"/>
</dbReference>